<dbReference type="Gene3D" id="1.10.10.10">
    <property type="entry name" value="Winged helix-like DNA-binding domain superfamily/Winged helix DNA-binding domain"/>
    <property type="match status" value="2"/>
</dbReference>
<dbReference type="Pfam" id="PF01051">
    <property type="entry name" value="Rep3_N"/>
    <property type="match status" value="1"/>
</dbReference>
<dbReference type="GO" id="GO:0003887">
    <property type="term" value="F:DNA-directed DNA polymerase activity"/>
    <property type="evidence" value="ECO:0007669"/>
    <property type="project" value="InterPro"/>
</dbReference>
<dbReference type="Proteomes" id="UP001204144">
    <property type="component" value="Unassembled WGS sequence"/>
</dbReference>
<name>A0AAE3H6A2_9BACT</name>
<reference evidence="3 4" key="1">
    <citation type="submission" date="2018-11" db="EMBL/GenBank/DDBJ databases">
        <title>Novel bacteria species description.</title>
        <authorList>
            <person name="Han J.-H."/>
        </authorList>
    </citation>
    <scope>NUCLEOTIDE SEQUENCE [LARGE SCALE GENOMIC DNA]</scope>
    <source>
        <strain evidence="3 4">KCTC23259</strain>
    </source>
</reference>
<dbReference type="GO" id="GO:0006270">
    <property type="term" value="P:DNA replication initiation"/>
    <property type="evidence" value="ECO:0007669"/>
    <property type="project" value="InterPro"/>
</dbReference>
<proteinExistence type="inferred from homology"/>
<evidence type="ECO:0000313" key="3">
    <source>
        <dbReference type="EMBL" id="MCP9765658.1"/>
    </source>
</evidence>
<accession>A0AAE3H6A2</accession>
<keyword evidence="4" id="KW-1185">Reference proteome</keyword>
<feature type="domain" description="Initiator Rep protein WH1" evidence="2">
    <location>
        <begin position="51"/>
        <end position="184"/>
    </location>
</feature>
<evidence type="ECO:0000313" key="4">
    <source>
        <dbReference type="Proteomes" id="UP001204144"/>
    </source>
</evidence>
<dbReference type="InterPro" id="IPR036388">
    <property type="entry name" value="WH-like_DNA-bd_sf"/>
</dbReference>
<gene>
    <name evidence="3" type="ORF">EGI31_22205</name>
</gene>
<protein>
    <submittedName>
        <fullName evidence="3">RepB family plasmid replication initiator protein</fullName>
    </submittedName>
</protein>
<comment type="caution">
    <text evidence="3">The sequence shown here is derived from an EMBL/GenBank/DDBJ whole genome shotgun (WGS) entry which is preliminary data.</text>
</comment>
<dbReference type="InterPro" id="IPR036390">
    <property type="entry name" value="WH_DNA-bd_sf"/>
</dbReference>
<evidence type="ECO:0000259" key="2">
    <source>
        <dbReference type="Pfam" id="PF01051"/>
    </source>
</evidence>
<dbReference type="AlphaFoldDB" id="A0AAE3H6A2"/>
<dbReference type="InterPro" id="IPR000525">
    <property type="entry name" value="Initiator_Rep_WH1"/>
</dbReference>
<sequence>MTRILPNDESNVKITTREHNFNLIKSLGRPAHNFRSKPNYFIKKENCFQANIITLSYQEFSLLERKVWLYCINQIERDPIVNNLNQVFEIPVKELNCNYSRLQGLCDTITSKKINSPDKEGFGIIVPFPEARYYKRKGVAYISLTMLSTVIPYFIDLKNKYTKFNLDVVLSLKTVYSQRIFEIVMMHTNGQRKNAFEYQIHELQQTLGCNYDNYADFKRRVLDPAKQEIKEKTGYEIEYYETGKLGRKVSEIQFMIFRKGRMNVDKIKDEIYAYSVHDEKGIVAYCHEVLSIYEFGKMQRKKIMNDMKMIRKFLLIHTRIMEGEIKIKISATAYMAQSLGFGENRGFLRNRI</sequence>
<comment type="similarity">
    <text evidence="1">Belongs to the initiator RepB protein family.</text>
</comment>
<dbReference type="EMBL" id="RJUF01000186">
    <property type="protein sequence ID" value="MCP9765658.1"/>
    <property type="molecule type" value="Genomic_DNA"/>
</dbReference>
<dbReference type="SUPFAM" id="SSF46785">
    <property type="entry name" value="Winged helix' DNA-binding domain"/>
    <property type="match status" value="2"/>
</dbReference>
<evidence type="ECO:0000256" key="1">
    <source>
        <dbReference type="ARBA" id="ARBA00038283"/>
    </source>
</evidence>
<dbReference type="RefSeq" id="WP_255039375.1">
    <property type="nucleotide sequence ID" value="NZ_RJUF01000186.1"/>
</dbReference>
<dbReference type="Pfam" id="PF21205">
    <property type="entry name" value="Rep3_C"/>
    <property type="match status" value="1"/>
</dbReference>
<organism evidence="3 4">
    <name type="scientific">Lacihabitans soyangensis</name>
    <dbReference type="NCBI Taxonomy" id="869394"/>
    <lineage>
        <taxon>Bacteria</taxon>
        <taxon>Pseudomonadati</taxon>
        <taxon>Bacteroidota</taxon>
        <taxon>Cytophagia</taxon>
        <taxon>Cytophagales</taxon>
        <taxon>Leadbetterellaceae</taxon>
        <taxon>Lacihabitans</taxon>
    </lineage>
</organism>